<feature type="region of interest" description="Disordered" evidence="1">
    <location>
        <begin position="1"/>
        <end position="20"/>
    </location>
</feature>
<organism evidence="2">
    <name type="scientific">Anguilla anguilla</name>
    <name type="common">European freshwater eel</name>
    <name type="synonym">Muraena anguilla</name>
    <dbReference type="NCBI Taxonomy" id="7936"/>
    <lineage>
        <taxon>Eukaryota</taxon>
        <taxon>Metazoa</taxon>
        <taxon>Chordata</taxon>
        <taxon>Craniata</taxon>
        <taxon>Vertebrata</taxon>
        <taxon>Euteleostomi</taxon>
        <taxon>Actinopterygii</taxon>
        <taxon>Neopterygii</taxon>
        <taxon>Teleostei</taxon>
        <taxon>Anguilliformes</taxon>
        <taxon>Anguillidae</taxon>
        <taxon>Anguilla</taxon>
    </lineage>
</organism>
<dbReference type="EMBL" id="GBXM01073494">
    <property type="protein sequence ID" value="JAH35083.1"/>
    <property type="molecule type" value="Transcribed_RNA"/>
</dbReference>
<sequence>MMKTNDQREEPKAKHLGYEK</sequence>
<dbReference type="AlphaFoldDB" id="A0A0E9S3G7"/>
<name>A0A0E9S3G7_ANGAN</name>
<accession>A0A0E9S3G7</accession>
<proteinExistence type="predicted"/>
<reference evidence="2" key="2">
    <citation type="journal article" date="2015" name="Fish Shellfish Immunol.">
        <title>Early steps in the European eel (Anguilla anguilla)-Vibrio vulnificus interaction in the gills: Role of the RtxA13 toxin.</title>
        <authorList>
            <person name="Callol A."/>
            <person name="Pajuelo D."/>
            <person name="Ebbesson L."/>
            <person name="Teles M."/>
            <person name="MacKenzie S."/>
            <person name="Amaro C."/>
        </authorList>
    </citation>
    <scope>NUCLEOTIDE SEQUENCE</scope>
</reference>
<reference evidence="2" key="1">
    <citation type="submission" date="2014-11" db="EMBL/GenBank/DDBJ databases">
        <authorList>
            <person name="Amaro Gonzalez C."/>
        </authorList>
    </citation>
    <scope>NUCLEOTIDE SEQUENCE</scope>
</reference>
<evidence type="ECO:0000256" key="1">
    <source>
        <dbReference type="SAM" id="MobiDB-lite"/>
    </source>
</evidence>
<evidence type="ECO:0000313" key="2">
    <source>
        <dbReference type="EMBL" id="JAH35083.1"/>
    </source>
</evidence>
<protein>
    <submittedName>
        <fullName evidence="2">Uncharacterized protein</fullName>
    </submittedName>
</protein>